<gene>
    <name evidence="9" type="primary">TBLA0F01320</name>
    <name evidence="9" type="ORF">TBLA_0F01320</name>
</gene>
<dbReference type="RefSeq" id="XP_004181194.1">
    <property type="nucleotide sequence ID" value="XM_004181146.1"/>
</dbReference>
<evidence type="ECO:0000256" key="3">
    <source>
        <dbReference type="ARBA" id="ARBA00022980"/>
    </source>
</evidence>
<evidence type="ECO:0000256" key="1">
    <source>
        <dbReference type="ARBA" id="ARBA00004173"/>
    </source>
</evidence>
<sequence length="111" mass="12692">MFARRSLSTFANRLLQQELMPAAKAAAKKTPQQAIKSSCPAGTELRLNVYKDGKDPVALEDEKYPPWLWSILTPSNNKNPSPMEAIAQRKKVLRKNNRDRIKQNNFLKQLK</sequence>
<evidence type="ECO:0000256" key="6">
    <source>
        <dbReference type="ARBA" id="ARBA00033752"/>
    </source>
</evidence>
<dbReference type="eggNOG" id="KOG3435">
    <property type="taxonomic scope" value="Eukaryota"/>
</dbReference>
<reference evidence="9 10" key="1">
    <citation type="journal article" date="2011" name="Proc. Natl. Acad. Sci. U.S.A.">
        <title>Evolutionary erosion of yeast sex chromosomes by mating-type switching accidents.</title>
        <authorList>
            <person name="Gordon J.L."/>
            <person name="Armisen D."/>
            <person name="Proux-Wera E."/>
            <person name="Oheigeartaigh S.S."/>
            <person name="Byrne K.P."/>
            <person name="Wolfe K.H."/>
        </authorList>
    </citation>
    <scope>NUCLEOTIDE SEQUENCE [LARGE SCALE GENOMIC DNA]</scope>
    <source>
        <strain evidence="10">ATCC 34711 / CBS 6284 / DSM 70876 / NBRC 10599 / NRRL Y-10934 / UCD 77-7</strain>
    </source>
</reference>
<protein>
    <recommendedName>
        <fullName evidence="7">Large ribosomal subunit protein mL54</fullName>
    </recommendedName>
</protein>
<evidence type="ECO:0000256" key="4">
    <source>
        <dbReference type="ARBA" id="ARBA00023128"/>
    </source>
</evidence>
<evidence type="ECO:0000313" key="9">
    <source>
        <dbReference type="EMBL" id="CCH61675.1"/>
    </source>
</evidence>
<dbReference type="STRING" id="1071380.I2H5M3"/>
<dbReference type="PANTHER" id="PTHR28595:SF1">
    <property type="entry name" value="LARGE RIBOSOMAL SUBUNIT PROTEIN ML54"/>
    <property type="match status" value="1"/>
</dbReference>
<accession>I2H5M3</accession>
<evidence type="ECO:0000256" key="2">
    <source>
        <dbReference type="ARBA" id="ARBA00022946"/>
    </source>
</evidence>
<comment type="subcellular location">
    <subcellularLocation>
        <location evidence="1">Mitochondrion</location>
    </subcellularLocation>
</comment>
<comment type="similarity">
    <text evidence="6">Belongs to the mitochondrion-specific ribosomal protein mL54 family.</text>
</comment>
<evidence type="ECO:0000256" key="7">
    <source>
        <dbReference type="ARBA" id="ARBA00035179"/>
    </source>
</evidence>
<keyword evidence="2" id="KW-0809">Transit peptide</keyword>
<keyword evidence="10" id="KW-1185">Reference proteome</keyword>
<organism evidence="9 10">
    <name type="scientific">Henningerozyma blattae (strain ATCC 34711 / CBS 6284 / DSM 70876 / NBRC 10599 / NRRL Y-10934 / UCD 77-7)</name>
    <name type="common">Yeast</name>
    <name type="synonym">Tetrapisispora blattae</name>
    <dbReference type="NCBI Taxonomy" id="1071380"/>
    <lineage>
        <taxon>Eukaryota</taxon>
        <taxon>Fungi</taxon>
        <taxon>Dikarya</taxon>
        <taxon>Ascomycota</taxon>
        <taxon>Saccharomycotina</taxon>
        <taxon>Saccharomycetes</taxon>
        <taxon>Saccharomycetales</taxon>
        <taxon>Saccharomycetaceae</taxon>
        <taxon>Henningerozyma</taxon>
    </lineage>
</organism>
<dbReference type="Pfam" id="PF08561">
    <property type="entry name" value="Ribosomal_L37"/>
    <property type="match status" value="1"/>
</dbReference>
<dbReference type="OrthoDB" id="10252718at2759"/>
<evidence type="ECO:0000256" key="5">
    <source>
        <dbReference type="ARBA" id="ARBA00023274"/>
    </source>
</evidence>
<keyword evidence="4" id="KW-0496">Mitochondrion</keyword>
<dbReference type="InterPro" id="IPR013870">
    <property type="entry name" value="Ribosomal_mL54"/>
</dbReference>
<proteinExistence type="inferred from homology"/>
<dbReference type="FunCoup" id="I2H5M3">
    <property type="interactions" value="110"/>
</dbReference>
<dbReference type="Proteomes" id="UP000002866">
    <property type="component" value="Chromosome 6"/>
</dbReference>
<dbReference type="InParanoid" id="I2H5M3"/>
<evidence type="ECO:0000256" key="8">
    <source>
        <dbReference type="SAM" id="MobiDB-lite"/>
    </source>
</evidence>
<keyword evidence="3" id="KW-0689">Ribosomal protein</keyword>
<name>I2H5M3_HENB6</name>
<dbReference type="EMBL" id="HE806321">
    <property type="protein sequence ID" value="CCH61675.1"/>
    <property type="molecule type" value="Genomic_DNA"/>
</dbReference>
<evidence type="ECO:0000313" key="10">
    <source>
        <dbReference type="Proteomes" id="UP000002866"/>
    </source>
</evidence>
<dbReference type="PANTHER" id="PTHR28595">
    <property type="entry name" value="39S RIBOSOMAL PROTEIN L54, MITOCHONDRIAL"/>
    <property type="match status" value="1"/>
</dbReference>
<dbReference type="GeneID" id="14496784"/>
<dbReference type="KEGG" id="tbl:TBLA_0F01320"/>
<dbReference type="GO" id="GO:0003735">
    <property type="term" value="F:structural constituent of ribosome"/>
    <property type="evidence" value="ECO:0007669"/>
    <property type="project" value="EnsemblFungi"/>
</dbReference>
<dbReference type="HOGENOM" id="CLU_144297_2_0_1"/>
<keyword evidence="5" id="KW-0687">Ribonucleoprotein</keyword>
<dbReference type="AlphaFoldDB" id="I2H5M3"/>
<dbReference type="GO" id="GO:0005762">
    <property type="term" value="C:mitochondrial large ribosomal subunit"/>
    <property type="evidence" value="ECO:0007669"/>
    <property type="project" value="EnsemblFungi"/>
</dbReference>
<dbReference type="OMA" id="FMKWRRK"/>
<feature type="region of interest" description="Disordered" evidence="8">
    <location>
        <begin position="92"/>
        <end position="111"/>
    </location>
</feature>